<dbReference type="InterPro" id="IPR036291">
    <property type="entry name" value="NAD(P)-bd_dom_sf"/>
</dbReference>
<dbReference type="Gene3D" id="3.40.50.12780">
    <property type="entry name" value="N-terminal domain of ligase-like"/>
    <property type="match status" value="1"/>
</dbReference>
<name>A0A9W9QG60_PENBR</name>
<dbReference type="EMBL" id="JAPZBQ010000004">
    <property type="protein sequence ID" value="KAJ5335539.1"/>
    <property type="molecule type" value="Genomic_DNA"/>
</dbReference>
<proteinExistence type="predicted"/>
<evidence type="ECO:0000256" key="2">
    <source>
        <dbReference type="ARBA" id="ARBA00022553"/>
    </source>
</evidence>
<dbReference type="AlphaFoldDB" id="A0A9W9QG60"/>
<dbReference type="InterPro" id="IPR045851">
    <property type="entry name" value="AMP-bd_C_sf"/>
</dbReference>
<dbReference type="InterPro" id="IPR020845">
    <property type="entry name" value="AMP-binding_CS"/>
</dbReference>
<reference evidence="5" key="1">
    <citation type="submission" date="2022-12" db="EMBL/GenBank/DDBJ databases">
        <authorList>
            <person name="Petersen C."/>
        </authorList>
    </citation>
    <scope>NUCLEOTIDE SEQUENCE</scope>
    <source>
        <strain evidence="5">IBT 35673</strain>
    </source>
</reference>
<dbReference type="PANTHER" id="PTHR44845:SF4">
    <property type="entry name" value="NONRIBOSOMAL PEPTIDE SYNTHASE INPA"/>
    <property type="match status" value="1"/>
</dbReference>
<dbReference type="PANTHER" id="PTHR44845">
    <property type="entry name" value="CARRIER DOMAIN-CONTAINING PROTEIN"/>
    <property type="match status" value="1"/>
</dbReference>
<dbReference type="InterPro" id="IPR010071">
    <property type="entry name" value="AA_adenyl_dom"/>
</dbReference>
<feature type="domain" description="Thioester reductase (TE)" evidence="4">
    <location>
        <begin position="863"/>
        <end position="1105"/>
    </location>
</feature>
<reference evidence="5" key="2">
    <citation type="journal article" date="2023" name="IMA Fungus">
        <title>Comparative genomic study of the Penicillium genus elucidates a diverse pangenome and 15 lateral gene transfer events.</title>
        <authorList>
            <person name="Petersen C."/>
            <person name="Sorensen T."/>
            <person name="Nielsen M.R."/>
            <person name="Sondergaard T.E."/>
            <person name="Sorensen J.L."/>
            <person name="Fitzpatrick D.A."/>
            <person name="Frisvad J.C."/>
            <person name="Nielsen K.L."/>
        </authorList>
    </citation>
    <scope>NUCLEOTIDE SEQUENCE</scope>
    <source>
        <strain evidence="5">IBT 35673</strain>
    </source>
</reference>
<dbReference type="SUPFAM" id="SSF51735">
    <property type="entry name" value="NAD(P)-binding Rossmann-fold domains"/>
    <property type="match status" value="1"/>
</dbReference>
<dbReference type="Pfam" id="PF07993">
    <property type="entry name" value="NAD_binding_4"/>
    <property type="match status" value="1"/>
</dbReference>
<dbReference type="InterPro" id="IPR000873">
    <property type="entry name" value="AMP-dep_synth/lig_dom"/>
</dbReference>
<dbReference type="SUPFAM" id="SSF56801">
    <property type="entry name" value="Acetyl-CoA synthetase-like"/>
    <property type="match status" value="1"/>
</dbReference>
<organism evidence="5 6">
    <name type="scientific">Penicillium brevicompactum</name>
    <dbReference type="NCBI Taxonomy" id="5074"/>
    <lineage>
        <taxon>Eukaryota</taxon>
        <taxon>Fungi</taxon>
        <taxon>Dikarya</taxon>
        <taxon>Ascomycota</taxon>
        <taxon>Pezizomycotina</taxon>
        <taxon>Eurotiomycetes</taxon>
        <taxon>Eurotiomycetidae</taxon>
        <taxon>Eurotiales</taxon>
        <taxon>Aspergillaceae</taxon>
        <taxon>Penicillium</taxon>
    </lineage>
</organism>
<dbReference type="CDD" id="cd05918">
    <property type="entry name" value="A_NRPS_SidN3_like"/>
    <property type="match status" value="1"/>
</dbReference>
<dbReference type="InterPro" id="IPR042099">
    <property type="entry name" value="ANL_N_sf"/>
</dbReference>
<protein>
    <submittedName>
        <fullName evidence="5">Uncharacterized protein</fullName>
    </submittedName>
</protein>
<comment type="caution">
    <text evidence="5">The sequence shown here is derived from an EMBL/GenBank/DDBJ whole genome shotgun (WGS) entry which is preliminary data.</text>
</comment>
<evidence type="ECO:0000313" key="5">
    <source>
        <dbReference type="EMBL" id="KAJ5335539.1"/>
    </source>
</evidence>
<dbReference type="Pfam" id="PF00501">
    <property type="entry name" value="AMP-binding"/>
    <property type="match status" value="1"/>
</dbReference>
<evidence type="ECO:0000259" key="3">
    <source>
        <dbReference type="Pfam" id="PF00501"/>
    </source>
</evidence>
<evidence type="ECO:0000256" key="1">
    <source>
        <dbReference type="ARBA" id="ARBA00022450"/>
    </source>
</evidence>
<keyword evidence="1" id="KW-0596">Phosphopantetheine</keyword>
<evidence type="ECO:0000259" key="4">
    <source>
        <dbReference type="Pfam" id="PF07993"/>
    </source>
</evidence>
<sequence length="1238" mass="138358">MTKDAYLRMNHDTNASVLSECNTVVLKSISPDQDAQKAVVLAAWAVLLRDYRAPHTPTFAHITERERHQLTEDRRPCLDGLRCQRVFIPFETDATIEQLKETTLQTLQGNDWTDLATCKDITAAVIFPKRQTEISVQLLALLEVELLLVVSETNECSIFNDKAKKPEFQLNGLLQSFSNIYNTFLEEPTLSMLEISAVTSFDVGKFQEINGGRKTSANGSPKCLHVLINENYHRRGESIALASTSEEVTYAQLGKGSAATAHHLKKMGINAGETVGVCMDRSIFTIVAVIGILRAGAAYAPIDPTSPIGRISQVVERADIKFLVTEDQLCGKFQDLEATLVTSSQLKNAETPENWLEEANIDAAKPVYFMFTSGSTGIPKGVIHGHGAVSLSLIECIKHLGIDTSTRYMQSASLAFDASILEVFAPLVAGGSLCMISKEERDNDLESVMERLKVSHAWLTPSMVAQIEPDSLPSLRSLSVGGEPPSAELLSIWGERVELNNLYGTTEAGVWDTAKRGIKAGDNPKNIGRGIGNTTCWITDPSDVQRLMPFGAEGELLIQSPYLAIGYLKDLEREQQALLHTSRLRWAPFMPPMEGSRMYHTGDLAKFDENGDVIFLGRQTGYVKIRGLRVDLGEVETAINSCLKSGRSAVILSEHEGQDTEIVAFVETADYADDQLAGQMDDKLSLFLPKYMVPAAFVPTDSMPLTLSKKINRQELRGILSKMSKNDLQAYRKGGSSILDCSEIPEGRQLAIEISKLIADMLENTDSEFASSLRGKNFPLSKIGLTSMQLVSIVNLIRKRYNKKISIDDLQQNDLNVYNIEDFLAGRKGIQRQISYARDLIDDLAKLKPKLEFVKHREATVFLTSITGFLGSQILRTLLENPNIKCVIGLVRARDEKHAQEKVQNHGRLGRWWNPAYLDRIEFWTGDLSKPKLGLEDAKWDRLFSTDPTQSVDGIIHNGARVNWMETYEDLKLVNIHSTVDILSGLSKMDSPCPLIYVSGGYMPMKPESDYQIAKRLSEASGYDQTKFMSQLLLTEYNRHLDRSESTGERARTVIPGFIVGTQKEGIAHTEDFFWRFAFSIARLRCVSDNLQYLTVAGVDQVSNLITDAFLEPEKYTSETMCCVDGVRVATLCEVLSKHMDISIKNMDHQEWMELLRKDVEEADFDHPFMPVLSWFKENIWQFECDQDSIPENRYFAAEETVSALGRSVKYMMNIGYLSKELNQNKVNSSTIFSRSSS</sequence>
<evidence type="ECO:0000313" key="6">
    <source>
        <dbReference type="Proteomes" id="UP001147695"/>
    </source>
</evidence>
<dbReference type="NCBIfam" id="TIGR01733">
    <property type="entry name" value="AA-adenyl-dom"/>
    <property type="match status" value="1"/>
</dbReference>
<accession>A0A9W9QG60</accession>
<dbReference type="Proteomes" id="UP001147695">
    <property type="component" value="Unassembled WGS sequence"/>
</dbReference>
<dbReference type="InterPro" id="IPR013120">
    <property type="entry name" value="FAR_NAD-bd"/>
</dbReference>
<dbReference type="Gene3D" id="3.30.300.30">
    <property type="match status" value="1"/>
</dbReference>
<feature type="domain" description="AMP-dependent synthetase/ligase" evidence="3">
    <location>
        <begin position="231"/>
        <end position="568"/>
    </location>
</feature>
<dbReference type="PROSITE" id="PS00455">
    <property type="entry name" value="AMP_BINDING"/>
    <property type="match status" value="1"/>
</dbReference>
<keyword evidence="2" id="KW-0597">Phosphoprotein</keyword>
<dbReference type="Gene3D" id="3.40.50.720">
    <property type="entry name" value="NAD(P)-binding Rossmann-like Domain"/>
    <property type="match status" value="1"/>
</dbReference>
<gene>
    <name evidence="5" type="ORF">N7452_007942</name>
</gene>